<dbReference type="InterPro" id="IPR036063">
    <property type="entry name" value="Smr_dom_sf"/>
</dbReference>
<evidence type="ECO:0000256" key="8">
    <source>
        <dbReference type="ARBA" id="ARBA00023125"/>
    </source>
</evidence>
<comment type="caution">
    <text evidence="12">The sequence shown here is derived from an EMBL/GenBank/DDBJ whole genome shotgun (WGS) entry which is preliminary data.</text>
</comment>
<feature type="coiled-coil region" evidence="10">
    <location>
        <begin position="515"/>
        <end position="574"/>
    </location>
</feature>
<comment type="subunit">
    <text evidence="9">Homodimer. Binds to stalled ribosomes, contacting rRNA.</text>
</comment>
<keyword evidence="8 9" id="KW-0238">DNA-binding</keyword>
<dbReference type="SUPFAM" id="SSF160443">
    <property type="entry name" value="SMR domain-like"/>
    <property type="match status" value="1"/>
</dbReference>
<evidence type="ECO:0000256" key="4">
    <source>
        <dbReference type="ARBA" id="ARBA00022759"/>
    </source>
</evidence>
<dbReference type="Gene3D" id="3.40.50.300">
    <property type="entry name" value="P-loop containing nucleotide triphosphate hydrolases"/>
    <property type="match status" value="1"/>
</dbReference>
<dbReference type="AlphaFoldDB" id="A0A4R1GB76"/>
<comment type="function">
    <text evidence="9">Endonuclease that is involved in the suppression of homologous recombination and thus may have a key role in the control of bacterial genetic diversity.</text>
</comment>
<evidence type="ECO:0000256" key="10">
    <source>
        <dbReference type="SAM" id="Coils"/>
    </source>
</evidence>
<dbReference type="FunFam" id="3.40.50.300:FF:000830">
    <property type="entry name" value="Endonuclease MutS2"/>
    <property type="match status" value="1"/>
</dbReference>
<dbReference type="NCBIfam" id="TIGR01069">
    <property type="entry name" value="mutS2"/>
    <property type="match status" value="1"/>
</dbReference>
<comment type="similarity">
    <text evidence="9">Belongs to the DNA mismatch repair MutS family. MutS2 subfamily.</text>
</comment>
<keyword evidence="7 9" id="KW-0694">RNA-binding</keyword>
<dbReference type="HAMAP" id="MF_00092">
    <property type="entry name" value="MutS2"/>
    <property type="match status" value="1"/>
</dbReference>
<dbReference type="GO" id="GO:0016887">
    <property type="term" value="F:ATP hydrolysis activity"/>
    <property type="evidence" value="ECO:0007669"/>
    <property type="project" value="InterPro"/>
</dbReference>
<dbReference type="Proteomes" id="UP000295777">
    <property type="component" value="Unassembled WGS sequence"/>
</dbReference>
<dbReference type="PROSITE" id="PS00486">
    <property type="entry name" value="DNA_MISMATCH_REPAIR_2"/>
    <property type="match status" value="1"/>
</dbReference>
<dbReference type="OrthoDB" id="9808166at2"/>
<evidence type="ECO:0000259" key="11">
    <source>
        <dbReference type="PROSITE" id="PS50828"/>
    </source>
</evidence>
<keyword evidence="4 9" id="KW-0255">Endonuclease</keyword>
<accession>A0A4R1GB76</accession>
<dbReference type="SMART" id="SM00463">
    <property type="entry name" value="SMR"/>
    <property type="match status" value="1"/>
</dbReference>
<evidence type="ECO:0000313" key="12">
    <source>
        <dbReference type="EMBL" id="TCK05224.1"/>
    </source>
</evidence>
<dbReference type="GO" id="GO:0019843">
    <property type="term" value="F:rRNA binding"/>
    <property type="evidence" value="ECO:0007669"/>
    <property type="project" value="UniProtKB-UniRule"/>
</dbReference>
<keyword evidence="1 9" id="KW-0540">Nuclease</keyword>
<proteinExistence type="inferred from homology"/>
<keyword evidence="6 9" id="KW-0067">ATP-binding</keyword>
<dbReference type="InterPro" id="IPR007696">
    <property type="entry name" value="DNA_mismatch_repair_MutS_core"/>
</dbReference>
<name>A0A4R1GB76_9BACT</name>
<dbReference type="PIRSF" id="PIRSF005814">
    <property type="entry name" value="MutS_YshD"/>
    <property type="match status" value="1"/>
</dbReference>
<dbReference type="GO" id="GO:0006298">
    <property type="term" value="P:mismatch repair"/>
    <property type="evidence" value="ECO:0007669"/>
    <property type="project" value="InterPro"/>
</dbReference>
<keyword evidence="13" id="KW-1185">Reference proteome</keyword>
<dbReference type="InterPro" id="IPR002625">
    <property type="entry name" value="Smr_dom"/>
</dbReference>
<dbReference type="GO" id="GO:0072344">
    <property type="term" value="P:rescue of stalled ribosome"/>
    <property type="evidence" value="ECO:0007669"/>
    <property type="project" value="UniProtKB-UniRule"/>
</dbReference>
<keyword evidence="10" id="KW-0175">Coiled coil</keyword>
<dbReference type="InterPro" id="IPR045076">
    <property type="entry name" value="MutS"/>
</dbReference>
<dbReference type="GO" id="GO:0045910">
    <property type="term" value="P:negative regulation of DNA recombination"/>
    <property type="evidence" value="ECO:0007669"/>
    <property type="project" value="InterPro"/>
</dbReference>
<dbReference type="Pfam" id="PF20297">
    <property type="entry name" value="MSSS"/>
    <property type="match status" value="1"/>
</dbReference>
<dbReference type="SUPFAM" id="SSF48334">
    <property type="entry name" value="DNA repair protein MutS, domain III"/>
    <property type="match status" value="1"/>
</dbReference>
<evidence type="ECO:0000256" key="2">
    <source>
        <dbReference type="ARBA" id="ARBA00022730"/>
    </source>
</evidence>
<dbReference type="EC" id="3.1.-.-" evidence="9"/>
<evidence type="ECO:0000256" key="7">
    <source>
        <dbReference type="ARBA" id="ARBA00022884"/>
    </source>
</evidence>
<dbReference type="SUPFAM" id="SSF52540">
    <property type="entry name" value="P-loop containing nucleoside triphosphate hydrolases"/>
    <property type="match status" value="1"/>
</dbReference>
<organism evidence="12 13">
    <name type="scientific">Phorcysia thermohydrogeniphila</name>
    <dbReference type="NCBI Taxonomy" id="936138"/>
    <lineage>
        <taxon>Bacteria</taxon>
        <taxon>Pseudomonadati</taxon>
        <taxon>Aquificota</taxon>
        <taxon>Aquificia</taxon>
        <taxon>Desulfurobacteriales</taxon>
        <taxon>Desulfurobacteriaceae</taxon>
        <taxon>Phorcysia</taxon>
    </lineage>
</organism>
<reference evidence="12 13" key="1">
    <citation type="submission" date="2019-03" db="EMBL/GenBank/DDBJ databases">
        <title>Genomic Encyclopedia of Archaeal and Bacterial Type Strains, Phase II (KMG-II): from individual species to whole genera.</title>
        <authorList>
            <person name="Goeker M."/>
        </authorList>
    </citation>
    <scope>NUCLEOTIDE SEQUENCE [LARGE SCALE GENOMIC DNA]</scope>
    <source>
        <strain evidence="12 13">DSM 24425</strain>
    </source>
</reference>
<protein>
    <recommendedName>
        <fullName evidence="9">Endonuclease MutS2</fullName>
        <ecNumber evidence="9">3.1.-.-</ecNumber>
    </recommendedName>
    <alternativeName>
        <fullName evidence="9">Ribosome-associated protein quality control-upstream factor</fullName>
        <shortName evidence="9">RQC-upstream factor</shortName>
        <shortName evidence="9">RqcU</shortName>
        <ecNumber evidence="9">3.6.4.-</ecNumber>
    </alternativeName>
</protein>
<dbReference type="EMBL" id="SMFV01000002">
    <property type="protein sequence ID" value="TCK05224.1"/>
    <property type="molecule type" value="Genomic_DNA"/>
</dbReference>
<feature type="coiled-coil region" evidence="10">
    <location>
        <begin position="225"/>
        <end position="256"/>
    </location>
</feature>
<dbReference type="GO" id="GO:0140664">
    <property type="term" value="F:ATP-dependent DNA damage sensor activity"/>
    <property type="evidence" value="ECO:0007669"/>
    <property type="project" value="InterPro"/>
</dbReference>
<keyword evidence="2 9" id="KW-0699">rRNA-binding</keyword>
<evidence type="ECO:0000256" key="3">
    <source>
        <dbReference type="ARBA" id="ARBA00022741"/>
    </source>
</evidence>
<dbReference type="InterPro" id="IPR027417">
    <property type="entry name" value="P-loop_NTPase"/>
</dbReference>
<dbReference type="GO" id="GO:0030983">
    <property type="term" value="F:mismatched DNA binding"/>
    <property type="evidence" value="ECO:0007669"/>
    <property type="project" value="InterPro"/>
</dbReference>
<dbReference type="SMART" id="SM00534">
    <property type="entry name" value="MUTSac"/>
    <property type="match status" value="1"/>
</dbReference>
<dbReference type="InterPro" id="IPR000432">
    <property type="entry name" value="DNA_mismatch_repair_MutS_C"/>
</dbReference>
<dbReference type="PANTHER" id="PTHR48466">
    <property type="entry name" value="OS10G0509000 PROTEIN-RELATED"/>
    <property type="match status" value="1"/>
</dbReference>
<dbReference type="GO" id="GO:0004519">
    <property type="term" value="F:endonuclease activity"/>
    <property type="evidence" value="ECO:0007669"/>
    <property type="project" value="UniProtKB-UniRule"/>
</dbReference>
<keyword evidence="5 9" id="KW-0378">Hydrolase</keyword>
<dbReference type="GO" id="GO:0005524">
    <property type="term" value="F:ATP binding"/>
    <property type="evidence" value="ECO:0007669"/>
    <property type="project" value="UniProtKB-UniRule"/>
</dbReference>
<evidence type="ECO:0000256" key="6">
    <source>
        <dbReference type="ARBA" id="ARBA00022840"/>
    </source>
</evidence>
<dbReference type="FunFam" id="3.30.1370.110:FF:000004">
    <property type="entry name" value="Endonuclease MutS2"/>
    <property type="match status" value="1"/>
</dbReference>
<dbReference type="PROSITE" id="PS50828">
    <property type="entry name" value="SMR"/>
    <property type="match status" value="1"/>
</dbReference>
<dbReference type="Pfam" id="PF00488">
    <property type="entry name" value="MutS_V"/>
    <property type="match status" value="1"/>
</dbReference>
<dbReference type="InterPro" id="IPR046893">
    <property type="entry name" value="MSSS"/>
</dbReference>
<gene>
    <name evidence="9" type="primary">mutS2</name>
    <name evidence="9" type="synonym">rqcU</name>
    <name evidence="12" type="ORF">CLV27_0650</name>
</gene>
<evidence type="ECO:0000256" key="5">
    <source>
        <dbReference type="ARBA" id="ARBA00022801"/>
    </source>
</evidence>
<dbReference type="EC" id="3.6.4.-" evidence="9"/>
<feature type="binding site" evidence="9">
    <location>
        <begin position="327"/>
        <end position="334"/>
    </location>
    <ligand>
        <name>ATP</name>
        <dbReference type="ChEBI" id="CHEBI:30616"/>
    </ligand>
</feature>
<dbReference type="CDD" id="cd03280">
    <property type="entry name" value="ABC_MutS2"/>
    <property type="match status" value="1"/>
</dbReference>
<feature type="domain" description="Smr" evidence="11">
    <location>
        <begin position="685"/>
        <end position="755"/>
    </location>
</feature>
<dbReference type="SMART" id="SM00533">
    <property type="entry name" value="MUTSd"/>
    <property type="match status" value="1"/>
</dbReference>
<evidence type="ECO:0000256" key="9">
    <source>
        <dbReference type="HAMAP-Rule" id="MF_00092"/>
    </source>
</evidence>
<dbReference type="Gene3D" id="3.30.1370.110">
    <property type="match status" value="1"/>
</dbReference>
<comment type="function">
    <text evidence="9">Acts as a ribosome collision sensor, splitting the ribosome into its 2 subunits. Detects stalled/collided 70S ribosomes which it binds and splits by an ATP-hydrolysis driven conformational change. Acts upstream of the ribosome quality control system (RQC), a ribosome-associated complex that mediates the extraction of incompletely synthesized nascent chains from stalled ribosomes and their subsequent degradation. Probably generates substrates for RQC.</text>
</comment>
<dbReference type="Pfam" id="PF01713">
    <property type="entry name" value="Smr"/>
    <property type="match status" value="1"/>
</dbReference>
<dbReference type="GO" id="GO:0043023">
    <property type="term" value="F:ribosomal large subunit binding"/>
    <property type="evidence" value="ECO:0007669"/>
    <property type="project" value="UniProtKB-UniRule"/>
</dbReference>
<evidence type="ECO:0000256" key="1">
    <source>
        <dbReference type="ARBA" id="ARBA00022722"/>
    </source>
</evidence>
<sequence>MFKGVGRQLEFTKLLEATANLSKSEAGKRYVLSIFPTTNRETAEKNLQITDAFTKLLSERTIPLERFPDISPTLQKLSAEGVVLSVEELIAILKVIRQSSVLKKFFLNLDNRFERIKHFGERLSDFGELRERLEKTVDDSGEILDTASPKLRSIRRNIVTVTARIKQKLESLTNRFPEICPDRIITERDGRYVILVKPHFRSKFSGIVHDRSSSGQTLYVEPTSVVEDNNRLRELKAEEKEEIKRILSEISRLVAERKVELKSSFRALVEIDARQAVALMSLKLKGTLPQFTNKVELKNARHPLLVLQGKEVVPIDIELKNGLVITGPNTGGKTVALKTVGLLSMMAQSGFLIPAEEGSNLRFFKKWMADIGDEQSIEQSLSTFSAHVKNVAEILREADEDSLVLLDELGAGTDPIEGSALAIGILKYLKDRRAKVIVTTHFTPVKLFAWKDDYFEVASVLFDEKSLKPLYKLAYGIVGRSYAFVIAKRYGIPEEVIENARSLMTAEDRLAEDIIKILEKEYQSLSEKRAEVERLKEELERKRRELEEKEREVRERALKEIRSFIEELERKSQEVFKKAHSQKVRQEIKQIIVTAKSREEALSEIKPKREAKVGDTVKILKSGRKGKVIEIDKNRKLAKVLVGNLKVDVKLSQLEVVEETPVKQETVGIDAPKPKRFFPELKILGMRGEEALRAVEQFLDDASILGIKRVKIIHGHGEGILKRLVREYLKESPYVKSFRSGSIEEGGDGVTIVEL</sequence>
<dbReference type="InterPro" id="IPR036187">
    <property type="entry name" value="DNA_mismatch_repair_MutS_sf"/>
</dbReference>
<dbReference type="PANTHER" id="PTHR48466:SF2">
    <property type="entry name" value="OS10G0509000 PROTEIN"/>
    <property type="match status" value="1"/>
</dbReference>
<dbReference type="InterPro" id="IPR005747">
    <property type="entry name" value="MutS2"/>
</dbReference>
<evidence type="ECO:0000313" key="13">
    <source>
        <dbReference type="Proteomes" id="UP000295777"/>
    </source>
</evidence>
<dbReference type="RefSeq" id="WP_132525755.1">
    <property type="nucleotide sequence ID" value="NZ_SMFV01000002.1"/>
</dbReference>
<keyword evidence="3 9" id="KW-0547">Nucleotide-binding</keyword>